<evidence type="ECO:0000313" key="8">
    <source>
        <dbReference type="Proteomes" id="UP000675781"/>
    </source>
</evidence>
<name>A0A941IV99_9ACTN</name>
<evidence type="ECO:0000256" key="1">
    <source>
        <dbReference type="ARBA" id="ARBA00009156"/>
    </source>
</evidence>
<evidence type="ECO:0000256" key="4">
    <source>
        <dbReference type="ARBA" id="ARBA00022777"/>
    </source>
</evidence>
<dbReference type="Pfam" id="PF00370">
    <property type="entry name" value="FGGY_N"/>
    <property type="match status" value="1"/>
</dbReference>
<evidence type="ECO:0000256" key="3">
    <source>
        <dbReference type="ARBA" id="ARBA00022679"/>
    </source>
</evidence>
<evidence type="ECO:0000259" key="6">
    <source>
        <dbReference type="Pfam" id="PF02782"/>
    </source>
</evidence>
<accession>A0A941IV99</accession>
<dbReference type="InterPro" id="IPR043129">
    <property type="entry name" value="ATPase_NBD"/>
</dbReference>
<comment type="caution">
    <text evidence="7">The sequence shown here is derived from an EMBL/GenBank/DDBJ whole genome shotgun (WGS) entry which is preliminary data.</text>
</comment>
<protein>
    <submittedName>
        <fullName evidence="7">FGGY-family carbohydrate kinase</fullName>
    </submittedName>
</protein>
<dbReference type="InterPro" id="IPR018484">
    <property type="entry name" value="FGGY_N"/>
</dbReference>
<dbReference type="InterPro" id="IPR018485">
    <property type="entry name" value="FGGY_C"/>
</dbReference>
<dbReference type="Proteomes" id="UP000675781">
    <property type="component" value="Unassembled WGS sequence"/>
</dbReference>
<comment type="similarity">
    <text evidence="1">Belongs to the FGGY kinase family.</text>
</comment>
<evidence type="ECO:0000256" key="2">
    <source>
        <dbReference type="ARBA" id="ARBA00022629"/>
    </source>
</evidence>
<keyword evidence="2" id="KW-0859">Xylose metabolism</keyword>
<feature type="domain" description="Carbohydrate kinase FGGY N-terminal" evidence="5">
    <location>
        <begin position="18"/>
        <end position="277"/>
    </location>
</feature>
<organism evidence="7 8">
    <name type="scientific">Actinospica durhamensis</name>
    <dbReference type="NCBI Taxonomy" id="1508375"/>
    <lineage>
        <taxon>Bacteria</taxon>
        <taxon>Bacillati</taxon>
        <taxon>Actinomycetota</taxon>
        <taxon>Actinomycetes</taxon>
        <taxon>Catenulisporales</taxon>
        <taxon>Actinospicaceae</taxon>
        <taxon>Actinospica</taxon>
    </lineage>
</organism>
<dbReference type="PANTHER" id="PTHR43095">
    <property type="entry name" value="SUGAR KINASE"/>
    <property type="match status" value="1"/>
</dbReference>
<dbReference type="EMBL" id="JAGSOG010000158">
    <property type="protein sequence ID" value="MBR7836741.1"/>
    <property type="molecule type" value="Genomic_DNA"/>
</dbReference>
<dbReference type="InterPro" id="IPR000577">
    <property type="entry name" value="Carb_kinase_FGGY"/>
</dbReference>
<dbReference type="InterPro" id="IPR050406">
    <property type="entry name" value="FGGY_Carb_Kinase"/>
</dbReference>
<dbReference type="CDD" id="cd07805">
    <property type="entry name" value="ASKHA_NBD_FGGY_CvXK-like"/>
    <property type="match status" value="1"/>
</dbReference>
<dbReference type="PIRSF" id="PIRSF000538">
    <property type="entry name" value="GlpK"/>
    <property type="match status" value="1"/>
</dbReference>
<evidence type="ECO:0000259" key="5">
    <source>
        <dbReference type="Pfam" id="PF00370"/>
    </source>
</evidence>
<dbReference type="RefSeq" id="WP_212531213.1">
    <property type="nucleotide sequence ID" value="NZ_JAGSOG010000158.1"/>
</dbReference>
<sequence>MPTGPHDAGADFGAGPLVLGVDLGTGGLRTALATAHGVILAVARRDLPTRLLPGGGAEQDPDDWWRATAETVRELIAAHPQAVDRIKALCFSAQWGGLVPAAADATPVHPALIWMDARGARYAQDATGGAVTVPGTGYGVLKLRTWLAKTGGVPTRSGKDPVGQALWLRHERPEAYRAARYLLDVPEYLTLRASGRAVAARDTAVLRWATDTRDPSTLAWDEQLARMGGLETAKLPEQVPAATLVGPLTPGAAADLGLPEGVQVVAGTGDTTAAALGAGAVRDYAPHLYVGTSAWLSCHVPRKKTDVLRNIAALPAAVPGKYWVATVQDVAGRAVDWLIENVLADPDHPRSASAIDRLTALAATAPPGAHGVVFAPWLNGERTPVDDPSLRGSWFNLSLSTTRADLARAVFEGIALNTRWMLEAVEHFTGHTGPEGLGPIRFIGGGASSTLWCQAMADVLNRPIDQVAEPSLANVRGAALLAGLALGEVTWDQIPDLVQIAARYEPNPDNRARYDEAYAALRAHHKAHRKLYARLNPPSATQPARAAG</sequence>
<feature type="domain" description="Carbohydrate kinase FGGY C-terminal" evidence="6">
    <location>
        <begin position="291"/>
        <end position="485"/>
    </location>
</feature>
<dbReference type="GO" id="GO:0016301">
    <property type="term" value="F:kinase activity"/>
    <property type="evidence" value="ECO:0007669"/>
    <property type="project" value="UniProtKB-KW"/>
</dbReference>
<keyword evidence="4 7" id="KW-0418">Kinase</keyword>
<evidence type="ECO:0000313" key="7">
    <source>
        <dbReference type="EMBL" id="MBR7836741.1"/>
    </source>
</evidence>
<dbReference type="SUPFAM" id="SSF53067">
    <property type="entry name" value="Actin-like ATPase domain"/>
    <property type="match status" value="2"/>
</dbReference>
<keyword evidence="2" id="KW-0119">Carbohydrate metabolism</keyword>
<dbReference type="Gene3D" id="3.30.420.40">
    <property type="match status" value="2"/>
</dbReference>
<dbReference type="Pfam" id="PF02782">
    <property type="entry name" value="FGGY_C"/>
    <property type="match status" value="1"/>
</dbReference>
<dbReference type="AlphaFoldDB" id="A0A941IV99"/>
<keyword evidence="3" id="KW-0808">Transferase</keyword>
<keyword evidence="8" id="KW-1185">Reference proteome</keyword>
<dbReference type="PANTHER" id="PTHR43095:SF5">
    <property type="entry name" value="XYLULOSE KINASE"/>
    <property type="match status" value="1"/>
</dbReference>
<reference evidence="7" key="1">
    <citation type="submission" date="2021-04" db="EMBL/GenBank/DDBJ databases">
        <title>Genome based classification of Actinospica acidithermotolerans sp. nov., an actinobacterium isolated from an Indonesian hot spring.</title>
        <authorList>
            <person name="Kusuma A.B."/>
            <person name="Putra K.E."/>
            <person name="Nafisah S."/>
            <person name="Loh J."/>
            <person name="Nouioui I."/>
            <person name="Goodfellow M."/>
        </authorList>
    </citation>
    <scope>NUCLEOTIDE SEQUENCE</scope>
    <source>
        <strain evidence="7">CSCA 57</strain>
    </source>
</reference>
<dbReference type="GO" id="GO:0042732">
    <property type="term" value="P:D-xylose metabolic process"/>
    <property type="evidence" value="ECO:0007669"/>
    <property type="project" value="UniProtKB-KW"/>
</dbReference>
<proteinExistence type="inferred from homology"/>
<gene>
    <name evidence="7" type="ORF">KDL01_25900</name>
</gene>